<dbReference type="EMBL" id="JAHLQT010044612">
    <property type="protein sequence ID" value="KAG7154281.1"/>
    <property type="molecule type" value="Genomic_DNA"/>
</dbReference>
<name>A0A8J5MK08_HOMAM</name>
<comment type="caution">
    <text evidence="1">The sequence shown here is derived from an EMBL/GenBank/DDBJ whole genome shotgun (WGS) entry which is preliminary data.</text>
</comment>
<proteinExistence type="predicted"/>
<dbReference type="Proteomes" id="UP000747542">
    <property type="component" value="Unassembled WGS sequence"/>
</dbReference>
<sequence>VSQSSDIGGVTDATSLWQSVLKVDQLLQRPNEYNTLMLLYKMQEKQRHWEMQWDMYNMMPRPDVIINNNLQMVHQNRLQVPYQARPMTANRVFLKE</sequence>
<dbReference type="AlphaFoldDB" id="A0A8J5MK08"/>
<accession>A0A8J5MK08</accession>
<gene>
    <name evidence="1" type="ORF">Hamer_G022122</name>
</gene>
<evidence type="ECO:0000313" key="2">
    <source>
        <dbReference type="Proteomes" id="UP000747542"/>
    </source>
</evidence>
<keyword evidence="2" id="KW-1185">Reference proteome</keyword>
<evidence type="ECO:0000313" key="1">
    <source>
        <dbReference type="EMBL" id="KAG7154281.1"/>
    </source>
</evidence>
<feature type="non-terminal residue" evidence="1">
    <location>
        <position position="1"/>
    </location>
</feature>
<reference evidence="1" key="1">
    <citation type="journal article" date="2021" name="Sci. Adv.">
        <title>The American lobster genome reveals insights on longevity, neural, and immune adaptations.</title>
        <authorList>
            <person name="Polinski J.M."/>
            <person name="Zimin A.V."/>
            <person name="Clark K.F."/>
            <person name="Kohn A.B."/>
            <person name="Sadowski N."/>
            <person name="Timp W."/>
            <person name="Ptitsyn A."/>
            <person name="Khanna P."/>
            <person name="Romanova D.Y."/>
            <person name="Williams P."/>
            <person name="Greenwood S.J."/>
            <person name="Moroz L.L."/>
            <person name="Walt D.R."/>
            <person name="Bodnar A.G."/>
        </authorList>
    </citation>
    <scope>NUCLEOTIDE SEQUENCE</scope>
    <source>
        <strain evidence="1">GMGI-L3</strain>
    </source>
</reference>
<organism evidence="1 2">
    <name type="scientific">Homarus americanus</name>
    <name type="common">American lobster</name>
    <dbReference type="NCBI Taxonomy" id="6706"/>
    <lineage>
        <taxon>Eukaryota</taxon>
        <taxon>Metazoa</taxon>
        <taxon>Ecdysozoa</taxon>
        <taxon>Arthropoda</taxon>
        <taxon>Crustacea</taxon>
        <taxon>Multicrustacea</taxon>
        <taxon>Malacostraca</taxon>
        <taxon>Eumalacostraca</taxon>
        <taxon>Eucarida</taxon>
        <taxon>Decapoda</taxon>
        <taxon>Pleocyemata</taxon>
        <taxon>Astacidea</taxon>
        <taxon>Nephropoidea</taxon>
        <taxon>Nephropidae</taxon>
        <taxon>Homarus</taxon>
    </lineage>
</organism>
<protein>
    <submittedName>
        <fullName evidence="1">Uncharacterized protein</fullName>
    </submittedName>
</protein>